<dbReference type="SUPFAM" id="SSF49899">
    <property type="entry name" value="Concanavalin A-like lectins/glucanases"/>
    <property type="match status" value="2"/>
</dbReference>
<dbReference type="PANTHER" id="PTHR46943">
    <property type="entry name" value="PENTRAXIN-RELATED PROTEIN PTX3"/>
    <property type="match status" value="1"/>
</dbReference>
<evidence type="ECO:0000259" key="4">
    <source>
        <dbReference type="SMART" id="SM00560"/>
    </source>
</evidence>
<evidence type="ECO:0000313" key="6">
    <source>
        <dbReference type="Proteomes" id="UP001500280"/>
    </source>
</evidence>
<feature type="region of interest" description="Disordered" evidence="3">
    <location>
        <begin position="684"/>
        <end position="705"/>
    </location>
</feature>
<feature type="domain" description="LamG-like jellyroll fold" evidence="4">
    <location>
        <begin position="745"/>
        <end position="882"/>
    </location>
</feature>
<evidence type="ECO:0000256" key="2">
    <source>
        <dbReference type="ARBA" id="ARBA00023157"/>
    </source>
</evidence>
<dbReference type="EMBL" id="BAAANF010000017">
    <property type="protein sequence ID" value="GAA1700999.1"/>
    <property type="molecule type" value="Genomic_DNA"/>
</dbReference>
<reference evidence="5 6" key="1">
    <citation type="journal article" date="2019" name="Int. J. Syst. Evol. Microbiol.">
        <title>The Global Catalogue of Microorganisms (GCM) 10K type strain sequencing project: providing services to taxonomists for standard genome sequencing and annotation.</title>
        <authorList>
            <consortium name="The Broad Institute Genomics Platform"/>
            <consortium name="The Broad Institute Genome Sequencing Center for Infectious Disease"/>
            <person name="Wu L."/>
            <person name="Ma J."/>
        </authorList>
    </citation>
    <scope>NUCLEOTIDE SEQUENCE [LARGE SCALE GENOMIC DNA]</scope>
    <source>
        <strain evidence="5 6">JCM 14307</strain>
    </source>
</reference>
<dbReference type="InterPro" id="IPR006558">
    <property type="entry name" value="LamG-like"/>
</dbReference>
<comment type="caution">
    <text evidence="5">The sequence shown here is derived from an EMBL/GenBank/DDBJ whole genome shotgun (WGS) entry which is preliminary data.</text>
</comment>
<dbReference type="SMART" id="SM00560">
    <property type="entry name" value="LamGL"/>
    <property type="match status" value="1"/>
</dbReference>
<keyword evidence="2" id="KW-1015">Disulfide bond</keyword>
<dbReference type="Pfam" id="PF13385">
    <property type="entry name" value="Laminin_G_3"/>
    <property type="match status" value="2"/>
</dbReference>
<evidence type="ECO:0000256" key="3">
    <source>
        <dbReference type="SAM" id="MobiDB-lite"/>
    </source>
</evidence>
<dbReference type="NCBIfam" id="NF033679">
    <property type="entry name" value="DNRLRE_dom"/>
    <property type="match status" value="1"/>
</dbReference>
<dbReference type="Gene3D" id="2.60.120.200">
    <property type="match status" value="2"/>
</dbReference>
<accession>A0ABN2I9P4</accession>
<dbReference type="PANTHER" id="PTHR46943:SF1">
    <property type="entry name" value="PENTRAXIN-RELATED PROTEIN PTX3"/>
    <property type="match status" value="1"/>
</dbReference>
<evidence type="ECO:0000313" key="5">
    <source>
        <dbReference type="EMBL" id="GAA1700999.1"/>
    </source>
</evidence>
<keyword evidence="1" id="KW-0732">Signal</keyword>
<dbReference type="InterPro" id="IPR013320">
    <property type="entry name" value="ConA-like_dom_sf"/>
</dbReference>
<organism evidence="5 6">
    <name type="scientific">Kribbella yunnanensis</name>
    <dbReference type="NCBI Taxonomy" id="190194"/>
    <lineage>
        <taxon>Bacteria</taxon>
        <taxon>Bacillati</taxon>
        <taxon>Actinomycetota</taxon>
        <taxon>Actinomycetes</taxon>
        <taxon>Propionibacteriales</taxon>
        <taxon>Kribbellaceae</taxon>
        <taxon>Kribbella</taxon>
    </lineage>
</organism>
<proteinExistence type="predicted"/>
<feature type="compositionally biased region" description="Polar residues" evidence="3">
    <location>
        <begin position="689"/>
        <end position="699"/>
    </location>
</feature>
<dbReference type="Proteomes" id="UP001500280">
    <property type="component" value="Unassembled WGS sequence"/>
</dbReference>
<evidence type="ECO:0000256" key="1">
    <source>
        <dbReference type="ARBA" id="ARBA00022729"/>
    </source>
</evidence>
<sequence>MLAAGLAAVPVVAQAKSEVAPSSAKTVADATRLAARFNTSVEVEEKTTPYARTVATPQGTLKAEIANQPVRVQKDGVWTAVDTNLAVRPDGLIAPKASTTDIVFSAGGNGPLARFTRSGGIFELKAPWLLPAPTLSGSKATYAAVLPGVDLVVDAADSSFSYNLVVQNRAAAANPALRSLTFPVTTKNLSLRTTQPGRPSYVDSSGREVLTVGEPLMWDSAGAVTKTKGVAAEAVERGPAGPSKRALMQFSGSKQGLTVTPDQKLLTAADTQFPVVIDPTIKTVDRNGWTAIWQLYPTTPFWKTTHSLGVGFEDFEQHKIVRTYFQFDVAAYTGKKILSSSLRTYEIHSASCAARSVTVSRTAAVGSATTWNNAPGGQADVASQTVAKGYNSSCPAGAVEFDVTNSMQYTSTANGKTATFRLRATSETDGIAWKQFNSTGKLDIEYAAYPLPAYELGAATSTDLPSGCDPSTDPAIIASTVPWIYGKGWVGAGDTGARIVVQWQIVSPSQSVWTFQSPTVAPGVKVKGQPLAPLATNVMYTYRARTLYAVKGGTLASAWSPSCYFKIDTTPPPAPTITASYNGQTLQDCLTSSTPDVCPVSVPFGAKVRYTISSTSTDVSALSYGFNGKMTRVNGRSVTVDLLTPGQTLMTLGAKSHDAADHASTTKYHRINVGPGLPPSGAWNFDEGSGTTAADSSGKNHPLAVTGAQFDDAGRVGGSLTFDGNNDGDNRATVGGAGTFIDTSQNFSISAWARPTVSKDSGIVSITGTQANAGLLRYTGTRWSFMQNLTDSSTAGQARVDSTAVPVLNAWTHVLGVFDASNKTMALYVNGRIQGAPVSFSHTPWKGTGTVEVGSYRVSTFKGVFNGAVDDVKIYPRTISAAEANVLADPRTGPSGSDEPVASLAAKFPFDSVSVRPNGVWVSEDTVYGQDWAVSGFAGSPDQTSAIVEDPERGNVLTTTGTTSELLAVNRPLVDSTASFTVTLWVKVQDPTKKQVFVRQLGANKDSWRIEYRPGTDDDAEWVFSRAASDTTTGAYVSVTQPTNQTTAGEWTALAAQYSAATDQMTLLITDRSGDGGTATFTTPFQGSATIVARPDETDTGYSPLNAAMDDLRVYTGVVPQRQLCIEFSNDPTECS</sequence>
<dbReference type="InterPro" id="IPR042837">
    <property type="entry name" value="PTX3"/>
</dbReference>
<name>A0ABN2I9P4_9ACTN</name>
<keyword evidence="6" id="KW-1185">Reference proteome</keyword>
<protein>
    <submittedName>
        <fullName evidence="5">LamG domain-containing protein</fullName>
    </submittedName>
</protein>
<gene>
    <name evidence="5" type="ORF">GCM10009745_55070</name>
</gene>